<dbReference type="RefSeq" id="WP_126980978.1">
    <property type="nucleotide sequence ID" value="NZ_CAWUGC010000005.1"/>
</dbReference>
<dbReference type="PROSITE" id="PS51257">
    <property type="entry name" value="PROKAR_LIPOPROTEIN"/>
    <property type="match status" value="1"/>
</dbReference>
<evidence type="ECO:0000313" key="3">
    <source>
        <dbReference type="EMBL" id="RUS65515.1"/>
    </source>
</evidence>
<evidence type="ECO:0000256" key="2">
    <source>
        <dbReference type="SAM" id="SignalP"/>
    </source>
</evidence>
<dbReference type="Gene3D" id="3.40.50.10610">
    <property type="entry name" value="ABC-type transport auxiliary lipoprotein component"/>
    <property type="match status" value="1"/>
</dbReference>
<gene>
    <name evidence="3" type="ORF">CUZ56_02814</name>
</gene>
<dbReference type="GO" id="GO:0031241">
    <property type="term" value="C:periplasmic side of cell outer membrane"/>
    <property type="evidence" value="ECO:0007669"/>
    <property type="project" value="TreeGrafter"/>
</dbReference>
<organism evidence="3 4">
    <name type="scientific">Saezia sanguinis</name>
    <dbReference type="NCBI Taxonomy" id="1965230"/>
    <lineage>
        <taxon>Bacteria</taxon>
        <taxon>Pseudomonadati</taxon>
        <taxon>Pseudomonadota</taxon>
        <taxon>Betaproteobacteria</taxon>
        <taxon>Burkholderiales</taxon>
        <taxon>Saeziaceae</taxon>
        <taxon>Saezia</taxon>
    </lineage>
</organism>
<dbReference type="PANTHER" id="PTHR40593">
    <property type="entry name" value="PENICILLIN-BINDING PROTEIN ACTIVATOR LPOB"/>
    <property type="match status" value="1"/>
</dbReference>
<dbReference type="GO" id="GO:0030234">
    <property type="term" value="F:enzyme regulator activity"/>
    <property type="evidence" value="ECO:0007669"/>
    <property type="project" value="TreeGrafter"/>
</dbReference>
<name>A0A433S9V2_9BURK</name>
<sequence precursor="true">MLRPSFTLALAVATATMITACGSNNSPVVGRGHVGYGDPKAVEVVTINFGSTDLQMISEKMVSSLLTSGIMHDRPTITVSTLRNKTSEYIDMGSIMNSIQAQLIQSGQVRFVRSTQEMQAAVDELTRQNESGYYDPNKSAPIGRMIGARYMLEGELTSINKVDRGRGWFERDIEDVYYKFTLKLIDTELGTIEWMDEQEIRKTSSR</sequence>
<dbReference type="NCBIfam" id="TIGR02722">
    <property type="entry name" value="lp"/>
    <property type="match status" value="1"/>
</dbReference>
<feature type="chain" id="PRO_5019502211" description="Penicillin-binding protein activator LpoB" evidence="2">
    <location>
        <begin position="21"/>
        <end position="206"/>
    </location>
</feature>
<comment type="caution">
    <text evidence="3">The sequence shown here is derived from an EMBL/GenBank/DDBJ whole genome shotgun (WGS) entry which is preliminary data.</text>
</comment>
<reference evidence="3 4" key="1">
    <citation type="submission" date="2018-01" db="EMBL/GenBank/DDBJ databases">
        <title>Saezia sanguinis gen. nov., sp. nov., in the order Burkholderiales isolated from human blood.</title>
        <authorList>
            <person name="Medina-Pascual M.J."/>
            <person name="Valdezate S."/>
            <person name="Monzon S."/>
            <person name="Cuesta I."/>
            <person name="Carrasco G."/>
            <person name="Villalon P."/>
            <person name="Saez-Nieto J.A."/>
        </authorList>
    </citation>
    <scope>NUCLEOTIDE SEQUENCE [LARGE SCALE GENOMIC DNA]</scope>
    <source>
        <strain evidence="3 4">CNM695-12</strain>
    </source>
</reference>
<evidence type="ECO:0000256" key="1">
    <source>
        <dbReference type="NCBIfam" id="TIGR02722"/>
    </source>
</evidence>
<keyword evidence="4" id="KW-1185">Reference proteome</keyword>
<dbReference type="PANTHER" id="PTHR40593:SF1">
    <property type="entry name" value="PENICILLIN-BINDING PROTEIN ACTIVATOR LPOB"/>
    <property type="match status" value="1"/>
</dbReference>
<feature type="signal peptide" evidence="2">
    <location>
        <begin position="1"/>
        <end position="20"/>
    </location>
</feature>
<accession>A0A433S9V2</accession>
<dbReference type="InterPro" id="IPR014094">
    <property type="entry name" value="LpoB"/>
</dbReference>
<dbReference type="AlphaFoldDB" id="A0A433S9V2"/>
<keyword evidence="2" id="KW-0732">Signal</keyword>
<dbReference type="Proteomes" id="UP000286947">
    <property type="component" value="Unassembled WGS sequence"/>
</dbReference>
<dbReference type="Pfam" id="PF13036">
    <property type="entry name" value="LpoB"/>
    <property type="match status" value="1"/>
</dbReference>
<proteinExistence type="predicted"/>
<dbReference type="OrthoDB" id="9803653at2"/>
<dbReference type="EMBL" id="PQSP01000011">
    <property type="protein sequence ID" value="RUS65515.1"/>
    <property type="molecule type" value="Genomic_DNA"/>
</dbReference>
<protein>
    <recommendedName>
        <fullName evidence="1">Penicillin-binding protein activator LpoB</fullName>
    </recommendedName>
</protein>
<evidence type="ECO:0000313" key="4">
    <source>
        <dbReference type="Proteomes" id="UP000286947"/>
    </source>
</evidence>
<dbReference type="GO" id="GO:0009252">
    <property type="term" value="P:peptidoglycan biosynthetic process"/>
    <property type="evidence" value="ECO:0007669"/>
    <property type="project" value="TreeGrafter"/>
</dbReference>